<reference evidence="12 13" key="1">
    <citation type="submission" date="2019-06" db="EMBL/GenBank/DDBJ databases">
        <title>Genome sequence analysis of &gt;100 Bacillus licheniformis strains suggests intrinsic resistance to this species.</title>
        <authorList>
            <person name="Wels M."/>
            <person name="Siezen R.J."/>
            <person name="Johansen E."/>
            <person name="Stuer-Lauridsen B."/>
            <person name="Bjerre K."/>
            <person name="Nielsen B.K.K."/>
        </authorList>
    </citation>
    <scope>NUCLEOTIDE SEQUENCE [LARGE SCALE GENOMIC DNA]</scope>
    <source>
        <strain evidence="12 13">BAC-16736</strain>
    </source>
</reference>
<dbReference type="InterPro" id="IPR022398">
    <property type="entry name" value="Peptidase_S8_His-AS"/>
</dbReference>
<dbReference type="GO" id="GO:0005576">
    <property type="term" value="C:extracellular region"/>
    <property type="evidence" value="ECO:0007669"/>
    <property type="project" value="UniProtKB-SubCell"/>
</dbReference>
<keyword evidence="7 9" id="KW-0720">Serine protease</keyword>
<keyword evidence="6 9" id="KW-0378">Hydrolase</keyword>
<dbReference type="InterPro" id="IPR015500">
    <property type="entry name" value="Peptidase_S8_subtilisin-rel"/>
</dbReference>
<evidence type="ECO:0000256" key="3">
    <source>
        <dbReference type="ARBA" id="ARBA00011073"/>
    </source>
</evidence>
<dbReference type="GO" id="GO:0006508">
    <property type="term" value="P:proteolysis"/>
    <property type="evidence" value="ECO:0007669"/>
    <property type="project" value="UniProtKB-KW"/>
</dbReference>
<organism evidence="12 13">
    <name type="scientific">Bacillus licheniformis</name>
    <dbReference type="NCBI Taxonomy" id="1402"/>
    <lineage>
        <taxon>Bacteria</taxon>
        <taxon>Bacillati</taxon>
        <taxon>Bacillota</taxon>
        <taxon>Bacilli</taxon>
        <taxon>Bacillales</taxon>
        <taxon>Bacillaceae</taxon>
        <taxon>Bacillus</taxon>
    </lineage>
</organism>
<evidence type="ECO:0000256" key="8">
    <source>
        <dbReference type="ARBA" id="ARBA00022837"/>
    </source>
</evidence>
<name>A0A8B5YAI2_BACLI</name>
<dbReference type="InterPro" id="IPR023827">
    <property type="entry name" value="Peptidase_S8_Asp-AS"/>
</dbReference>
<dbReference type="Gene3D" id="3.40.50.200">
    <property type="entry name" value="Peptidase S8/S53 domain"/>
    <property type="match status" value="1"/>
</dbReference>
<gene>
    <name evidence="12" type="ORF">CHCC16736_4203</name>
</gene>
<keyword evidence="5 9" id="KW-0645">Protease</keyword>
<comment type="subcellular location">
    <subcellularLocation>
        <location evidence="2">Secreted</location>
    </subcellularLocation>
</comment>
<evidence type="ECO:0000313" key="13">
    <source>
        <dbReference type="Proteomes" id="UP000435910"/>
    </source>
</evidence>
<keyword evidence="10" id="KW-0472">Membrane</keyword>
<protein>
    <submittedName>
        <fullName evidence="12">Minor extracellular protease Epr</fullName>
    </submittedName>
</protein>
<evidence type="ECO:0000256" key="1">
    <source>
        <dbReference type="ARBA" id="ARBA00001913"/>
    </source>
</evidence>
<dbReference type="PROSITE" id="PS00136">
    <property type="entry name" value="SUBTILASE_ASP"/>
    <property type="match status" value="1"/>
</dbReference>
<dbReference type="SUPFAM" id="SSF52743">
    <property type="entry name" value="Subtilisin-like"/>
    <property type="match status" value="1"/>
</dbReference>
<comment type="cofactor">
    <cofactor evidence="1">
        <name>Ca(2+)</name>
        <dbReference type="ChEBI" id="CHEBI:29108"/>
    </cofactor>
</comment>
<feature type="domain" description="Peptidase S8/S53" evidence="11">
    <location>
        <begin position="65"/>
        <end position="301"/>
    </location>
</feature>
<feature type="transmembrane region" description="Helical" evidence="10">
    <location>
        <begin position="7"/>
        <end position="25"/>
    </location>
</feature>
<dbReference type="PANTHER" id="PTHR43806:SF11">
    <property type="entry name" value="CEREVISIN-RELATED"/>
    <property type="match status" value="1"/>
</dbReference>
<dbReference type="InterPro" id="IPR000209">
    <property type="entry name" value="Peptidase_S8/S53_dom"/>
</dbReference>
<dbReference type="GO" id="GO:0004252">
    <property type="term" value="F:serine-type endopeptidase activity"/>
    <property type="evidence" value="ECO:0007669"/>
    <property type="project" value="UniProtKB-UniRule"/>
</dbReference>
<dbReference type="Pfam" id="PF00082">
    <property type="entry name" value="Peptidase_S8"/>
    <property type="match status" value="1"/>
</dbReference>
<evidence type="ECO:0000259" key="11">
    <source>
        <dbReference type="Pfam" id="PF00082"/>
    </source>
</evidence>
<feature type="active site" description="Charge relay system" evidence="9">
    <location>
        <position position="71"/>
    </location>
</feature>
<feature type="active site" description="Charge relay system" evidence="9">
    <location>
        <position position="104"/>
    </location>
</feature>
<dbReference type="AlphaFoldDB" id="A0A8B5YAI2"/>
<comment type="similarity">
    <text evidence="3 9">Belongs to the peptidase S8 family.</text>
</comment>
<evidence type="ECO:0000256" key="5">
    <source>
        <dbReference type="ARBA" id="ARBA00022670"/>
    </source>
</evidence>
<evidence type="ECO:0000256" key="4">
    <source>
        <dbReference type="ARBA" id="ARBA00022525"/>
    </source>
</evidence>
<evidence type="ECO:0000313" key="12">
    <source>
        <dbReference type="EMBL" id="TWL25320.1"/>
    </source>
</evidence>
<dbReference type="PRINTS" id="PR00723">
    <property type="entry name" value="SUBTILISIN"/>
</dbReference>
<dbReference type="InterPro" id="IPR050131">
    <property type="entry name" value="Peptidase_S8_subtilisin-like"/>
</dbReference>
<dbReference type="PANTHER" id="PTHR43806">
    <property type="entry name" value="PEPTIDASE S8"/>
    <property type="match status" value="1"/>
</dbReference>
<dbReference type="PROSITE" id="PS51892">
    <property type="entry name" value="SUBTILASE"/>
    <property type="match status" value="1"/>
</dbReference>
<keyword evidence="8" id="KW-0106">Calcium</keyword>
<accession>A0A8B5YAI2</accession>
<dbReference type="EMBL" id="NILC01000026">
    <property type="protein sequence ID" value="TWL25320.1"/>
    <property type="molecule type" value="Genomic_DNA"/>
</dbReference>
<keyword evidence="4" id="KW-0964">Secreted</keyword>
<evidence type="ECO:0000256" key="2">
    <source>
        <dbReference type="ARBA" id="ARBA00004613"/>
    </source>
</evidence>
<evidence type="ECO:0000256" key="6">
    <source>
        <dbReference type="ARBA" id="ARBA00022801"/>
    </source>
</evidence>
<proteinExistence type="inferred from homology"/>
<keyword evidence="10" id="KW-0812">Transmembrane</keyword>
<dbReference type="PROSITE" id="PS00137">
    <property type="entry name" value="SUBTILASE_HIS"/>
    <property type="match status" value="1"/>
</dbReference>
<keyword evidence="10" id="KW-1133">Transmembrane helix</keyword>
<sequence length="310" mass="33773">MKRSKIVFLFVSCLFVIFAVGLYLICIGDISKDRSATSSTNKKEDLMWGYEIIGQEARNNDTEPVKIAILDSGINKSHKEFNNITFYEYNAIDPSKSVEDEYGHGTAIAGIIAAGGEEIKGISQNATLYDVKVLDSSGKGKVKDVVRGINWCIEQKVDIINISFGFEKDHDELRNAINNALHNNIIITAASGNTLGLTVEYPAKYRGVLSISSFDEKLKIDPVSAKGKIDFSAPGVNIKSIDKDGSYIKVGGTSFATAFATGAIGCLISKKKISKENFHQTLKKYAVDLGSSGYDKEFGHGMIICNKGEK</sequence>
<evidence type="ECO:0000256" key="10">
    <source>
        <dbReference type="SAM" id="Phobius"/>
    </source>
</evidence>
<dbReference type="InterPro" id="IPR036852">
    <property type="entry name" value="Peptidase_S8/S53_dom_sf"/>
</dbReference>
<dbReference type="Proteomes" id="UP000435910">
    <property type="component" value="Unassembled WGS sequence"/>
</dbReference>
<dbReference type="RefSeq" id="WP_075646780.1">
    <property type="nucleotide sequence ID" value="NZ_CAMFKN010000002.1"/>
</dbReference>
<evidence type="ECO:0000256" key="7">
    <source>
        <dbReference type="ARBA" id="ARBA00022825"/>
    </source>
</evidence>
<comment type="caution">
    <text evidence="12">The sequence shown here is derived from an EMBL/GenBank/DDBJ whole genome shotgun (WGS) entry which is preliminary data.</text>
</comment>
<evidence type="ECO:0000256" key="9">
    <source>
        <dbReference type="PROSITE-ProRule" id="PRU01240"/>
    </source>
</evidence>
<feature type="active site" description="Charge relay system" evidence="9">
    <location>
        <position position="254"/>
    </location>
</feature>